<evidence type="ECO:0000313" key="3">
    <source>
        <dbReference type="Proteomes" id="UP000000709"/>
    </source>
</evidence>
<dbReference type="GO" id="GO:0046579">
    <property type="term" value="P:positive regulation of Ras protein signal transduction"/>
    <property type="evidence" value="ECO:0007669"/>
    <property type="project" value="TreeGrafter"/>
</dbReference>
<dbReference type="PANTHER" id="PTHR15243">
    <property type="entry name" value="SERINE/THREONINE-PROTEIN KINASE 19"/>
    <property type="match status" value="1"/>
</dbReference>
<dbReference type="OrthoDB" id="3980126at2759"/>
<dbReference type="Pfam" id="PF10494">
    <property type="entry name" value="Stk19"/>
    <property type="match status" value="1"/>
</dbReference>
<dbReference type="AlphaFoldDB" id="G3AKP4"/>
<evidence type="ECO:0000256" key="1">
    <source>
        <dbReference type="ARBA" id="ARBA00093458"/>
    </source>
</evidence>
<dbReference type="GeneID" id="18870865"/>
<dbReference type="eggNOG" id="ENOG502S7IU">
    <property type="taxonomic scope" value="Eukaryota"/>
</dbReference>
<evidence type="ECO:0000313" key="2">
    <source>
        <dbReference type="EMBL" id="EGW32948.1"/>
    </source>
</evidence>
<proteinExistence type="inferred from homology"/>
<keyword evidence="3" id="KW-1185">Reference proteome</keyword>
<dbReference type="InParanoid" id="G3AKP4"/>
<gene>
    <name evidence="2" type="ORF">SPAPADRAFT_150383</name>
</gene>
<sequence length="367" mass="41718">MPLHYTAAKSSTFKKGVSTSPIKKFQRDIKKQLPSQRIFSQNLTKKKSVSPTPDDDKLTILDYNVQLDYHLASDDLMVAIDTILSNLWSESTKLHQRYTSVGSTTEERIFSLKGLSSTVKAEIVKYRNQTHDLITTTQLYSVCSHLGNTFVDRKLELLIRQGKVRKFVISNASPVISRNVQKFQLGKVSYGFENVEVVVKTDNYYKLIEGAIQASPKEEALTKFYQYVKGNPTSLFINISETFTNEDLSVLVNHGLVTLTSNHLNQIESHHYSIAYPNCGTFLKLINQGRVWLVKSLTKAKHKEMVEDQLFKRWEGVNLQGESKMNNFRKPFYGYDLNWIIADALGSGVIEVFNTPVGRGYRLTGKV</sequence>
<dbReference type="OMA" id="VTYGFEN"/>
<dbReference type="EMBL" id="GL996501">
    <property type="protein sequence ID" value="EGW32948.1"/>
    <property type="molecule type" value="Genomic_DNA"/>
</dbReference>
<organism evidence="3">
    <name type="scientific">Spathaspora passalidarum (strain NRRL Y-27907 / 11-Y1)</name>
    <dbReference type="NCBI Taxonomy" id="619300"/>
    <lineage>
        <taxon>Eukaryota</taxon>
        <taxon>Fungi</taxon>
        <taxon>Dikarya</taxon>
        <taxon>Ascomycota</taxon>
        <taxon>Saccharomycotina</taxon>
        <taxon>Pichiomycetes</taxon>
        <taxon>Debaryomycetaceae</taxon>
        <taxon>Spathaspora</taxon>
    </lineage>
</organism>
<dbReference type="KEGG" id="spaa:SPAPADRAFT_150383"/>
<dbReference type="RefSeq" id="XP_007374463.1">
    <property type="nucleotide sequence ID" value="XM_007374401.1"/>
</dbReference>
<dbReference type="InterPro" id="IPR018865">
    <property type="entry name" value="STK19-like"/>
</dbReference>
<protein>
    <submittedName>
        <fullName evidence="2">Uncharacterized protein</fullName>
    </submittedName>
</protein>
<dbReference type="Proteomes" id="UP000000709">
    <property type="component" value="Unassembled WGS sequence"/>
</dbReference>
<name>G3AKP4_SPAPN</name>
<comment type="similarity">
    <text evidence="1">Belongs to the STK19 family.</text>
</comment>
<reference evidence="2 3" key="1">
    <citation type="journal article" date="2011" name="Proc. Natl. Acad. Sci. U.S.A.">
        <title>Comparative genomics of xylose-fermenting fungi for enhanced biofuel production.</title>
        <authorList>
            <person name="Wohlbach D.J."/>
            <person name="Kuo A."/>
            <person name="Sato T.K."/>
            <person name="Potts K.M."/>
            <person name="Salamov A.A."/>
            <person name="LaButti K.M."/>
            <person name="Sun H."/>
            <person name="Clum A."/>
            <person name="Pangilinan J.L."/>
            <person name="Lindquist E.A."/>
            <person name="Lucas S."/>
            <person name="Lapidus A."/>
            <person name="Jin M."/>
            <person name="Gunawan C."/>
            <person name="Balan V."/>
            <person name="Dale B.E."/>
            <person name="Jeffries T.W."/>
            <person name="Zinkel R."/>
            <person name="Barry K.W."/>
            <person name="Grigoriev I.V."/>
            <person name="Gasch A.P."/>
        </authorList>
    </citation>
    <scope>NUCLEOTIDE SEQUENCE [LARGE SCALE GENOMIC DNA]</scope>
    <source>
        <strain evidence="3">NRRL Y-27907 / 11-Y1</strain>
    </source>
</reference>
<accession>G3AKP4</accession>
<dbReference type="PANTHER" id="PTHR15243:SF0">
    <property type="entry name" value="SERINE_THREONINE-PROTEIN KINASE 19"/>
    <property type="match status" value="1"/>
</dbReference>
<dbReference type="HOGENOM" id="CLU_702066_0_0_1"/>